<evidence type="ECO:0000313" key="2">
    <source>
        <dbReference type="Proteomes" id="UP000799755"/>
    </source>
</evidence>
<reference evidence="1" key="1">
    <citation type="journal article" date="2020" name="Stud. Mycol.">
        <title>101 Dothideomycetes genomes: a test case for predicting lifestyles and emergence of pathogens.</title>
        <authorList>
            <person name="Haridas S."/>
            <person name="Albert R."/>
            <person name="Binder M."/>
            <person name="Bloem J."/>
            <person name="Labutti K."/>
            <person name="Salamov A."/>
            <person name="Andreopoulos B."/>
            <person name="Baker S."/>
            <person name="Barry K."/>
            <person name="Bills G."/>
            <person name="Bluhm B."/>
            <person name="Cannon C."/>
            <person name="Castanera R."/>
            <person name="Culley D."/>
            <person name="Daum C."/>
            <person name="Ezra D."/>
            <person name="Gonzalez J."/>
            <person name="Henrissat B."/>
            <person name="Kuo A."/>
            <person name="Liang C."/>
            <person name="Lipzen A."/>
            <person name="Lutzoni F."/>
            <person name="Magnuson J."/>
            <person name="Mondo S."/>
            <person name="Nolan M."/>
            <person name="Ohm R."/>
            <person name="Pangilinan J."/>
            <person name="Park H.-J."/>
            <person name="Ramirez L."/>
            <person name="Alfaro M."/>
            <person name="Sun H."/>
            <person name="Tritt A."/>
            <person name="Yoshinaga Y."/>
            <person name="Zwiers L.-H."/>
            <person name="Turgeon B."/>
            <person name="Goodwin S."/>
            <person name="Spatafora J."/>
            <person name="Crous P."/>
            <person name="Grigoriev I."/>
        </authorList>
    </citation>
    <scope>NUCLEOTIDE SEQUENCE</scope>
    <source>
        <strain evidence="1">ATCC 200398</strain>
    </source>
</reference>
<protein>
    <submittedName>
        <fullName evidence="1">Uncharacterized protein</fullName>
    </submittedName>
</protein>
<accession>A0ACB6QHC6</accession>
<sequence>MSHWMGRKFDRHQILREKDPWQVARKVFDVALEFALLGYVDTATDLFNLFESFSQGCKSSWSPALYFAWDATGLWPDSIPASERTKDALSKLETERILWKRETNATKEGLDKLVATATGEGKTDEWGDAQIRPDDLTAAIDLALFMGEKDKAEEILQVFAENFNVTWIDLSKSRGVWQLLKDKALAKAIGVDEEKMDAFQEEVLETFTERLEKGAARVFRDLPMKTLVNMCNENTLKNAVWEEMDGDPDDPPETILHDGATEEQIARVEAKLGHDLPDDFKEFLTLTNGMDSYWNGFYGEPKIHGTEAIHVFDASEQQEIWNSASVEIAFVTNMSVKIEWATLDRVIQINDGAEDSKFVWLVEPEYGQKLGGSFFAAFRQLPKEEQEHVSKLLGYFHAGKDNSQSVGWQVCVWCPRTLDLVTYHSWREYLELLAGDTAKEDILDEEDEEGRLLHSHDIFAYQLRRCGM</sequence>
<organism evidence="1 2">
    <name type="scientific">Lindgomyces ingoldianus</name>
    <dbReference type="NCBI Taxonomy" id="673940"/>
    <lineage>
        <taxon>Eukaryota</taxon>
        <taxon>Fungi</taxon>
        <taxon>Dikarya</taxon>
        <taxon>Ascomycota</taxon>
        <taxon>Pezizomycotina</taxon>
        <taxon>Dothideomycetes</taxon>
        <taxon>Pleosporomycetidae</taxon>
        <taxon>Pleosporales</taxon>
        <taxon>Lindgomycetaceae</taxon>
        <taxon>Lindgomyces</taxon>
    </lineage>
</organism>
<keyword evidence="2" id="KW-1185">Reference proteome</keyword>
<gene>
    <name evidence="1" type="ORF">BDR25DRAFT_306156</name>
</gene>
<dbReference type="EMBL" id="MU003525">
    <property type="protein sequence ID" value="KAF2466329.1"/>
    <property type="molecule type" value="Genomic_DNA"/>
</dbReference>
<comment type="caution">
    <text evidence="1">The sequence shown here is derived from an EMBL/GenBank/DDBJ whole genome shotgun (WGS) entry which is preliminary data.</text>
</comment>
<proteinExistence type="predicted"/>
<evidence type="ECO:0000313" key="1">
    <source>
        <dbReference type="EMBL" id="KAF2466329.1"/>
    </source>
</evidence>
<dbReference type="Proteomes" id="UP000799755">
    <property type="component" value="Unassembled WGS sequence"/>
</dbReference>
<name>A0ACB6QHC6_9PLEO</name>